<evidence type="ECO:0000313" key="3">
    <source>
        <dbReference type="EMBL" id="GGB63422.1"/>
    </source>
</evidence>
<name>A0A916X410_9HYPH</name>
<dbReference type="RefSeq" id="WP_150497892.1">
    <property type="nucleotide sequence ID" value="NZ_BMFA01000020.1"/>
</dbReference>
<dbReference type="OrthoDB" id="7848349at2"/>
<organism evidence="3 4">
    <name type="scientific">Roseibium aquae</name>
    <dbReference type="NCBI Taxonomy" id="1323746"/>
    <lineage>
        <taxon>Bacteria</taxon>
        <taxon>Pseudomonadati</taxon>
        <taxon>Pseudomonadota</taxon>
        <taxon>Alphaproteobacteria</taxon>
        <taxon>Hyphomicrobiales</taxon>
        <taxon>Stappiaceae</taxon>
        <taxon>Roseibium</taxon>
    </lineage>
</organism>
<accession>A0A916X410</accession>
<feature type="transmembrane region" description="Helical" evidence="1">
    <location>
        <begin position="6"/>
        <end position="25"/>
    </location>
</feature>
<proteinExistence type="predicted"/>
<comment type="caution">
    <text evidence="3">The sequence shown here is derived from an EMBL/GenBank/DDBJ whole genome shotgun (WGS) entry which is preliminary data.</text>
</comment>
<evidence type="ECO:0000256" key="1">
    <source>
        <dbReference type="SAM" id="Phobius"/>
    </source>
</evidence>
<keyword evidence="1" id="KW-1133">Transmembrane helix</keyword>
<dbReference type="InterPro" id="IPR021994">
    <property type="entry name" value="DUF3592"/>
</dbReference>
<keyword evidence="1" id="KW-0812">Transmembrane</keyword>
<dbReference type="AlphaFoldDB" id="A0A916X410"/>
<feature type="domain" description="DUF3592" evidence="2">
    <location>
        <begin position="41"/>
        <end position="112"/>
    </location>
</feature>
<protein>
    <recommendedName>
        <fullName evidence="2">DUF3592 domain-containing protein</fullName>
    </recommendedName>
</protein>
<reference evidence="3" key="1">
    <citation type="journal article" date="2014" name="Int. J. Syst. Evol. Microbiol.">
        <title>Complete genome sequence of Corynebacterium casei LMG S-19264T (=DSM 44701T), isolated from a smear-ripened cheese.</title>
        <authorList>
            <consortium name="US DOE Joint Genome Institute (JGI-PGF)"/>
            <person name="Walter F."/>
            <person name="Albersmeier A."/>
            <person name="Kalinowski J."/>
            <person name="Ruckert C."/>
        </authorList>
    </citation>
    <scope>NUCLEOTIDE SEQUENCE</scope>
    <source>
        <strain evidence="3">CGMCC 1.12426</strain>
    </source>
</reference>
<sequence length="233" mass="25079">MRSNGFVLGTAFIAVAGIAIVFGILRSGAAGEMERYGVRVAGVVVEKRTAQVRRTSGGVAGYDTEWLLRYRYEVAGGASVEEERAVPRAFWETLAVGESVDLRYLPRDPRRHDLVDDEIASEAFAFFAGGGAFGAAGLALIAASAVAASRTARVLARGVERDAEVVAIEQLDSKSASAGRWRVRYRYTDEAGVTHVRAAFPTGGRAKPPEVRARIRILVDPARPSDSRWVGEV</sequence>
<gene>
    <name evidence="3" type="ORF">GCM10011316_39100</name>
</gene>
<evidence type="ECO:0000259" key="2">
    <source>
        <dbReference type="Pfam" id="PF12158"/>
    </source>
</evidence>
<dbReference type="Pfam" id="PF12158">
    <property type="entry name" value="DUF3592"/>
    <property type="match status" value="1"/>
</dbReference>
<reference evidence="3" key="2">
    <citation type="submission" date="2020-09" db="EMBL/GenBank/DDBJ databases">
        <authorList>
            <person name="Sun Q."/>
            <person name="Zhou Y."/>
        </authorList>
    </citation>
    <scope>NUCLEOTIDE SEQUENCE</scope>
    <source>
        <strain evidence="3">CGMCC 1.12426</strain>
    </source>
</reference>
<keyword evidence="4" id="KW-1185">Reference proteome</keyword>
<dbReference type="Proteomes" id="UP000605148">
    <property type="component" value="Unassembled WGS sequence"/>
</dbReference>
<dbReference type="EMBL" id="BMFA01000020">
    <property type="protein sequence ID" value="GGB63422.1"/>
    <property type="molecule type" value="Genomic_DNA"/>
</dbReference>
<evidence type="ECO:0000313" key="4">
    <source>
        <dbReference type="Proteomes" id="UP000605148"/>
    </source>
</evidence>
<keyword evidence="1" id="KW-0472">Membrane</keyword>